<sequence>MDQEEQALADYQQARRQLEEESDALTRIRRQAEQVTNETYSEIQRQVQRFGETNEPMEWARHELPRLEEDFFSELDREKQTLLLKEDEAEQAYRKKLQEQTKP</sequence>
<gene>
    <name evidence="3" type="ORF">A5889_001531</name>
    <name evidence="2" type="ORF">A5889_001547</name>
</gene>
<reference evidence="3" key="2">
    <citation type="submission" date="2017-05" db="EMBL/GenBank/DDBJ databases">
        <authorList>
            <consortium name="The Broad Institute Genomics Platform"/>
            <consortium name="The Broad Institute Genomic Center for Infectious Diseases"/>
            <person name="Earl A."/>
            <person name="Manson A."/>
            <person name="Schwartman J."/>
            <person name="Gilmore M."/>
            <person name="Abouelleil A."/>
            <person name="Cao P."/>
            <person name="Chapman S."/>
            <person name="Cusick C."/>
            <person name="Shea T."/>
            <person name="Young S."/>
            <person name="Neafsey D."/>
            <person name="Nusbaum C."/>
            <person name="Birren B."/>
        </authorList>
    </citation>
    <scope>NUCLEOTIDE SEQUENCE</scope>
    <source>
        <strain evidence="3">9D6_DIV0238</strain>
    </source>
</reference>
<reference evidence="3" key="3">
    <citation type="submission" date="2024-03" db="EMBL/GenBank/DDBJ databases">
        <title>The Genome Sequence of Enterococcus sp. DIV0238c.</title>
        <authorList>
            <consortium name="The Broad Institute Genomics Platform"/>
            <consortium name="The Broad Institute Microbial Omics Core"/>
            <consortium name="The Broad Institute Genomic Center for Infectious Diseases"/>
            <person name="Earl A."/>
            <person name="Manson A."/>
            <person name="Gilmore M."/>
            <person name="Schwartman J."/>
            <person name="Shea T."/>
            <person name="Abouelleil A."/>
            <person name="Cao P."/>
            <person name="Chapman S."/>
            <person name="Cusick C."/>
            <person name="Young S."/>
            <person name="Neafsey D."/>
            <person name="Nusbaum C."/>
            <person name="Birren B."/>
        </authorList>
    </citation>
    <scope>NUCLEOTIDE SEQUENCE</scope>
    <source>
        <strain evidence="3">9D6_DIV0238</strain>
    </source>
</reference>
<dbReference type="AlphaFoldDB" id="A0A200J6Q4"/>
<evidence type="ECO:0000313" key="2">
    <source>
        <dbReference type="EMBL" id="OUZ32838.1"/>
    </source>
</evidence>
<dbReference type="RefSeq" id="WP_087640675.1">
    <property type="nucleotide sequence ID" value="NZ_CP147246.1"/>
</dbReference>
<feature type="region of interest" description="Disordered" evidence="1">
    <location>
        <begin position="1"/>
        <end position="23"/>
    </location>
</feature>
<dbReference type="Proteomes" id="UP000196151">
    <property type="component" value="Chromosome"/>
</dbReference>
<keyword evidence="4" id="KW-1185">Reference proteome</keyword>
<proteinExistence type="predicted"/>
<evidence type="ECO:0000256" key="1">
    <source>
        <dbReference type="SAM" id="MobiDB-lite"/>
    </source>
</evidence>
<protein>
    <submittedName>
        <fullName evidence="2">Uncharacterized protein</fullName>
    </submittedName>
</protein>
<name>A0A200J6Q4_9ENTE</name>
<reference evidence="2" key="1">
    <citation type="submission" date="2017-05" db="EMBL/GenBank/DDBJ databases">
        <title>The Genome Sequence of Enterococcus sp. 9D6_DIV0238.</title>
        <authorList>
            <consortium name="The Broad Institute Genomics Platform"/>
            <consortium name="The Broad Institute Genomic Center for Infectious Diseases"/>
            <person name="Earl A."/>
            <person name="Manson A."/>
            <person name="Schwartman J."/>
            <person name="Gilmore M."/>
            <person name="Abouelleil A."/>
            <person name="Cao P."/>
            <person name="Chapman S."/>
            <person name="Cusick C."/>
            <person name="Shea T."/>
            <person name="Young S."/>
            <person name="Neafsey D."/>
            <person name="Nusbaum C."/>
            <person name="Birren B."/>
        </authorList>
    </citation>
    <scope>NUCLEOTIDE SEQUENCE [LARGE SCALE GENOMIC DNA]</scope>
    <source>
        <strain evidence="2">9D6_DIV0238</strain>
    </source>
</reference>
<evidence type="ECO:0000313" key="3">
    <source>
        <dbReference type="EMBL" id="WYJ94029.1"/>
    </source>
</evidence>
<accession>A0A200J6Q4</accession>
<evidence type="ECO:0000313" key="4">
    <source>
        <dbReference type="Proteomes" id="UP000196151"/>
    </source>
</evidence>
<dbReference type="EMBL" id="CP147246">
    <property type="protein sequence ID" value="WYJ94029.1"/>
    <property type="molecule type" value="Genomic_DNA"/>
</dbReference>
<dbReference type="EMBL" id="NIBQ01000002">
    <property type="protein sequence ID" value="OUZ32838.1"/>
    <property type="molecule type" value="Genomic_DNA"/>
</dbReference>
<dbReference type="OrthoDB" id="2185212at2"/>
<organism evidence="2">
    <name type="scientific">Candidatus Enterococcus dunnyi</name>
    <dbReference type="NCBI Taxonomy" id="1834192"/>
    <lineage>
        <taxon>Bacteria</taxon>
        <taxon>Bacillati</taxon>
        <taxon>Bacillota</taxon>
        <taxon>Bacilli</taxon>
        <taxon>Lactobacillales</taxon>
        <taxon>Enterococcaceae</taxon>
        <taxon>Enterococcus</taxon>
    </lineage>
</organism>